<accession>A0AAV4CAF8</accession>
<gene>
    <name evidence="2" type="ORF">PoB_005486200</name>
</gene>
<keyword evidence="3" id="KW-1185">Reference proteome</keyword>
<dbReference type="AlphaFoldDB" id="A0AAV4CAF8"/>
<sequence>MCQSFAKGLLPRGAYIITVLQKSLRHPVTLIAHGQDRCADSHFRLGARTASGSIDGICGQPSSTSSSALSANTNSIAPMGTYHRRSKVRVQSKPLPSNHHGDRRPLCRLPRPHVNTITWRSGDDECECFPL</sequence>
<evidence type="ECO:0000313" key="2">
    <source>
        <dbReference type="EMBL" id="GFO28357.1"/>
    </source>
</evidence>
<dbReference type="EMBL" id="BLXT01006036">
    <property type="protein sequence ID" value="GFO28357.1"/>
    <property type="molecule type" value="Genomic_DNA"/>
</dbReference>
<name>A0AAV4CAF8_9GAST</name>
<comment type="caution">
    <text evidence="2">The sequence shown here is derived from an EMBL/GenBank/DDBJ whole genome shotgun (WGS) entry which is preliminary data.</text>
</comment>
<evidence type="ECO:0000256" key="1">
    <source>
        <dbReference type="SAM" id="MobiDB-lite"/>
    </source>
</evidence>
<dbReference type="Proteomes" id="UP000735302">
    <property type="component" value="Unassembled WGS sequence"/>
</dbReference>
<proteinExistence type="predicted"/>
<reference evidence="2 3" key="1">
    <citation type="journal article" date="2021" name="Elife">
        <title>Chloroplast acquisition without the gene transfer in kleptoplastic sea slugs, Plakobranchus ocellatus.</title>
        <authorList>
            <person name="Maeda T."/>
            <person name="Takahashi S."/>
            <person name="Yoshida T."/>
            <person name="Shimamura S."/>
            <person name="Takaki Y."/>
            <person name="Nagai Y."/>
            <person name="Toyoda A."/>
            <person name="Suzuki Y."/>
            <person name="Arimoto A."/>
            <person name="Ishii H."/>
            <person name="Satoh N."/>
            <person name="Nishiyama T."/>
            <person name="Hasebe M."/>
            <person name="Maruyama T."/>
            <person name="Minagawa J."/>
            <person name="Obokata J."/>
            <person name="Shigenobu S."/>
        </authorList>
    </citation>
    <scope>NUCLEOTIDE SEQUENCE [LARGE SCALE GENOMIC DNA]</scope>
</reference>
<feature type="region of interest" description="Disordered" evidence="1">
    <location>
        <begin position="61"/>
        <end position="104"/>
    </location>
</feature>
<feature type="compositionally biased region" description="Low complexity" evidence="1">
    <location>
        <begin position="62"/>
        <end position="75"/>
    </location>
</feature>
<evidence type="ECO:0000313" key="3">
    <source>
        <dbReference type="Proteomes" id="UP000735302"/>
    </source>
</evidence>
<organism evidence="2 3">
    <name type="scientific">Plakobranchus ocellatus</name>
    <dbReference type="NCBI Taxonomy" id="259542"/>
    <lineage>
        <taxon>Eukaryota</taxon>
        <taxon>Metazoa</taxon>
        <taxon>Spiralia</taxon>
        <taxon>Lophotrochozoa</taxon>
        <taxon>Mollusca</taxon>
        <taxon>Gastropoda</taxon>
        <taxon>Heterobranchia</taxon>
        <taxon>Euthyneura</taxon>
        <taxon>Panpulmonata</taxon>
        <taxon>Sacoglossa</taxon>
        <taxon>Placobranchoidea</taxon>
        <taxon>Plakobranchidae</taxon>
        <taxon>Plakobranchus</taxon>
    </lineage>
</organism>
<protein>
    <submittedName>
        <fullName evidence="2">Uncharacterized protein</fullName>
    </submittedName>
</protein>